<evidence type="ECO:0000256" key="4">
    <source>
        <dbReference type="SAM" id="MobiDB-lite"/>
    </source>
</evidence>
<comment type="similarity">
    <text evidence="2">Belongs to the NRDE2 family.</text>
</comment>
<feature type="compositionally biased region" description="Low complexity" evidence="4">
    <location>
        <begin position="1"/>
        <end position="17"/>
    </location>
</feature>
<evidence type="ECO:0000256" key="2">
    <source>
        <dbReference type="ARBA" id="ARBA00009265"/>
    </source>
</evidence>
<keyword evidence="6" id="KW-1185">Reference proteome</keyword>
<proteinExistence type="inferred from homology"/>
<dbReference type="AlphaFoldDB" id="A0A371DCX3"/>
<feature type="compositionally biased region" description="Acidic residues" evidence="4">
    <location>
        <begin position="257"/>
        <end position="276"/>
    </location>
</feature>
<feature type="compositionally biased region" description="Basic residues" evidence="4">
    <location>
        <begin position="64"/>
        <end position="73"/>
    </location>
</feature>
<feature type="compositionally biased region" description="Basic and acidic residues" evidence="4">
    <location>
        <begin position="31"/>
        <end position="41"/>
    </location>
</feature>
<feature type="region of interest" description="Disordered" evidence="4">
    <location>
        <begin position="251"/>
        <end position="279"/>
    </location>
</feature>
<sequence length="1097" mass="123883">MSAPSFSSFPPTFSSFPDLDPGPSTRPASSSRDDKDRSKEKERKHHKKSQREEDEERDSDGERKKKKHKRERHREREGSTGARRRSRSRSQSRTRHDRHDHQYAPIDDERRKLQEDRQSREEETVRPSAKEGLVYYTDRKGDPLNVRFDGLYAGDVPRYRLVDWGRKVLGLSPALSVVHRGRGGVEVAPFGRRSMPALTDSRSRRLLAAEPKRRLLASSDDKYKYSEIDGFLRISTTRPRADDQRYREIELSKQDYDSDESDVSDESGASSDDDTDTTPMTARQAAIVSLRAKLDANPQDVQSWLALYAHNVATVPSTQKNASKARVDIGLSVLLDAIKAHPNNARSKTLRLKYLKVGEERWEPERLNREWEEAIKVDDVEIWLAWLDWRIRSTVDILQTLAIDAARALKTLTARGDEVGQLRIMWRVAIALKDAGWVERANAVFQAQAELLFSMPPRLSGRSLHEQLDALEEFWESGVPRLGESGASGWAGWEASGRPEQPPPPSKLSEAEPRSSDPYSQWAASETLADRTRTLSPRSEDEKNTDIQAVVFFDDIRSFLLSLRTPRAKDVFRRIWLAFVGLQVPGFVQSLSERPEDNTDDRWACSQLVSPSYLASVFPADKDAKRITADAQAGVLIGREREYRSGFGPVKDWGYETIAPLDVIGSSNWTMWTSEDVQGVDVSLAREIFRHCRLGDEDAHWDVLNLAFEAAMNLKSAVKVSKTLLANARESLPHWAAHARLECLRGRLDDARKVYQTILIASHQSRPGAGALWWDWAQMEWLARNPDVAQQVIIRASGVAGSGGIAVLRAKRHFESLLTQELLQAPWREREAWIKIAGLLELLTSSSPHSALALLDSHLDALQPRTTAHESLTVAALVLLYNHGSILKNPTPPALLRERVERAVEVYPSNTAIMGIFLEAEKGQGIWGRVRAMLGETTTEGTGKEKGVARRVAEVWVANWEKGRWEAEVERIRNGLAAAVEDDRTRGSAILWKLYVAFEIRAGQLGRAKKVLYRAVGQCPLVKELYLLAFGPLRTVFEERELIQFGEAMMERDIRLREGLPAVGEVEDGTVKTEEDSGEEGDEIEHDARELRRLKPY</sequence>
<dbReference type="OrthoDB" id="297219at2759"/>
<feature type="region of interest" description="Disordered" evidence="4">
    <location>
        <begin position="1065"/>
        <end position="1086"/>
    </location>
</feature>
<protein>
    <submittedName>
        <fullName evidence="5">DUF1740-domain-containing protein</fullName>
    </submittedName>
</protein>
<gene>
    <name evidence="5" type="ORF">OH76DRAFT_1348882</name>
</gene>
<dbReference type="Proteomes" id="UP000256964">
    <property type="component" value="Unassembled WGS sequence"/>
</dbReference>
<organism evidence="5 6">
    <name type="scientific">Lentinus brumalis</name>
    <dbReference type="NCBI Taxonomy" id="2498619"/>
    <lineage>
        <taxon>Eukaryota</taxon>
        <taxon>Fungi</taxon>
        <taxon>Dikarya</taxon>
        <taxon>Basidiomycota</taxon>
        <taxon>Agaricomycotina</taxon>
        <taxon>Agaricomycetes</taxon>
        <taxon>Polyporales</taxon>
        <taxon>Polyporaceae</taxon>
        <taxon>Lentinus</taxon>
    </lineage>
</organism>
<dbReference type="Pfam" id="PF08424">
    <property type="entry name" value="NRDE-2"/>
    <property type="match status" value="1"/>
</dbReference>
<dbReference type="EMBL" id="KZ857399">
    <property type="protein sequence ID" value="RDX50409.1"/>
    <property type="molecule type" value="Genomic_DNA"/>
</dbReference>
<reference evidence="5 6" key="1">
    <citation type="journal article" date="2018" name="Biotechnol. Biofuels">
        <title>Integrative visual omics of the white-rot fungus Polyporus brumalis exposes the biotechnological potential of its oxidative enzymes for delignifying raw plant biomass.</title>
        <authorList>
            <person name="Miyauchi S."/>
            <person name="Rancon A."/>
            <person name="Drula E."/>
            <person name="Hage H."/>
            <person name="Chaduli D."/>
            <person name="Favel A."/>
            <person name="Grisel S."/>
            <person name="Henrissat B."/>
            <person name="Herpoel-Gimbert I."/>
            <person name="Ruiz-Duenas F.J."/>
            <person name="Chevret D."/>
            <person name="Hainaut M."/>
            <person name="Lin J."/>
            <person name="Wang M."/>
            <person name="Pangilinan J."/>
            <person name="Lipzen A."/>
            <person name="Lesage-Meessen L."/>
            <person name="Navarro D."/>
            <person name="Riley R."/>
            <person name="Grigoriev I.V."/>
            <person name="Zhou S."/>
            <person name="Raouche S."/>
            <person name="Rosso M.N."/>
        </authorList>
    </citation>
    <scope>NUCLEOTIDE SEQUENCE [LARGE SCALE GENOMIC DNA]</scope>
    <source>
        <strain evidence="5 6">BRFM 1820</strain>
    </source>
</reference>
<feature type="compositionally biased region" description="Basic residues" evidence="4">
    <location>
        <begin position="82"/>
        <end position="96"/>
    </location>
</feature>
<dbReference type="InterPro" id="IPR011990">
    <property type="entry name" value="TPR-like_helical_dom_sf"/>
</dbReference>
<comment type="subcellular location">
    <subcellularLocation>
        <location evidence="1">Nucleus</location>
    </subcellularLocation>
</comment>
<feature type="region of interest" description="Disordered" evidence="4">
    <location>
        <begin position="490"/>
        <end position="541"/>
    </location>
</feature>
<dbReference type="PANTHER" id="PTHR13471:SF0">
    <property type="entry name" value="NUCLEAR EXOSOME REGULATOR NRDE2"/>
    <property type="match status" value="1"/>
</dbReference>
<accession>A0A371DCX3</accession>
<feature type="region of interest" description="Disordered" evidence="4">
    <location>
        <begin position="1"/>
        <end position="128"/>
    </location>
</feature>
<dbReference type="InterPro" id="IPR013633">
    <property type="entry name" value="NRDE-2"/>
</dbReference>
<dbReference type="Gene3D" id="1.25.40.10">
    <property type="entry name" value="Tetratricopeptide repeat domain"/>
    <property type="match status" value="1"/>
</dbReference>
<feature type="compositionally biased region" description="Basic and acidic residues" evidence="4">
    <location>
        <begin position="97"/>
        <end position="128"/>
    </location>
</feature>
<feature type="compositionally biased region" description="Basic and acidic residues" evidence="4">
    <location>
        <begin position="528"/>
        <end position="541"/>
    </location>
</feature>
<dbReference type="GO" id="GO:1902369">
    <property type="term" value="P:negative regulation of RNA catabolic process"/>
    <property type="evidence" value="ECO:0007669"/>
    <property type="project" value="TreeGrafter"/>
</dbReference>
<evidence type="ECO:0000313" key="6">
    <source>
        <dbReference type="Proteomes" id="UP000256964"/>
    </source>
</evidence>
<dbReference type="GO" id="GO:0031048">
    <property type="term" value="P:regulatory ncRNA-mediated heterochromatin formation"/>
    <property type="evidence" value="ECO:0007669"/>
    <property type="project" value="TreeGrafter"/>
</dbReference>
<dbReference type="STRING" id="139420.A0A371DCX3"/>
<name>A0A371DCX3_9APHY</name>
<dbReference type="GO" id="GO:0071013">
    <property type="term" value="C:catalytic step 2 spliceosome"/>
    <property type="evidence" value="ECO:0007669"/>
    <property type="project" value="TreeGrafter"/>
</dbReference>
<dbReference type="PANTHER" id="PTHR13471">
    <property type="entry name" value="TETRATRICOPEPTIDE-LIKE HELICAL"/>
    <property type="match status" value="1"/>
</dbReference>
<evidence type="ECO:0000313" key="5">
    <source>
        <dbReference type="EMBL" id="RDX50409.1"/>
    </source>
</evidence>
<feature type="compositionally biased region" description="Acidic residues" evidence="4">
    <location>
        <begin position="1076"/>
        <end position="1085"/>
    </location>
</feature>
<evidence type="ECO:0000256" key="3">
    <source>
        <dbReference type="ARBA" id="ARBA00023242"/>
    </source>
</evidence>
<evidence type="ECO:0000256" key="1">
    <source>
        <dbReference type="ARBA" id="ARBA00004123"/>
    </source>
</evidence>
<keyword evidence="3" id="KW-0539">Nucleus</keyword>